<dbReference type="AlphaFoldDB" id="A0A1E5IQJ1"/>
<evidence type="ECO:0000256" key="1">
    <source>
        <dbReference type="SAM" id="Phobius"/>
    </source>
</evidence>
<comment type="caution">
    <text evidence="2">The sequence shown here is derived from an EMBL/GenBank/DDBJ whole genome shotgun (WGS) entry which is preliminary data.</text>
</comment>
<name>A0A1E5IQJ1_SHECO</name>
<protein>
    <submittedName>
        <fullName evidence="2">Uncharacterized protein</fullName>
    </submittedName>
</protein>
<evidence type="ECO:0000313" key="2">
    <source>
        <dbReference type="EMBL" id="OEG72318.1"/>
    </source>
</evidence>
<accession>A0A1E5IQJ1</accession>
<feature type="transmembrane region" description="Helical" evidence="1">
    <location>
        <begin position="87"/>
        <end position="105"/>
    </location>
</feature>
<dbReference type="Proteomes" id="UP000095230">
    <property type="component" value="Unassembled WGS sequence"/>
</dbReference>
<keyword evidence="1" id="KW-0812">Transmembrane</keyword>
<organism evidence="2 3">
    <name type="scientific">Shewanella colwelliana</name>
    <name type="common">Alteromonas colwelliana</name>
    <dbReference type="NCBI Taxonomy" id="23"/>
    <lineage>
        <taxon>Bacteria</taxon>
        <taxon>Pseudomonadati</taxon>
        <taxon>Pseudomonadota</taxon>
        <taxon>Gammaproteobacteria</taxon>
        <taxon>Alteromonadales</taxon>
        <taxon>Shewanellaceae</taxon>
        <taxon>Shewanella</taxon>
    </lineage>
</organism>
<dbReference type="RefSeq" id="WP_069672130.1">
    <property type="nucleotide sequence ID" value="NZ_MCBT01000048.1"/>
</dbReference>
<reference evidence="2 3" key="1">
    <citation type="submission" date="2016-07" db="EMBL/GenBank/DDBJ databases">
        <title>Whole-genome of two Shewanella species isolated from a digestive organ of sea cucumber Apostichopus japonicus Selenka 1867.</title>
        <authorList>
            <person name="Hong H.-H."/>
            <person name="Choi H."/>
            <person name="Cheon S."/>
            <person name="Oh J.-S."/>
            <person name="Lee H.-G."/>
            <person name="Park C."/>
        </authorList>
    </citation>
    <scope>NUCLEOTIDE SEQUENCE [LARGE SCALE GENOMIC DNA]</scope>
    <source>
        <strain evidence="2 3">CSB03KR</strain>
    </source>
</reference>
<dbReference type="STRING" id="23.BEL05_04905"/>
<sequence>MVPVYKMDTTQPVVGSNWLGTVQDGLDFGLNTWLKIEQMNAMKDASGAGRKAMDDTVQVESPQVVEVVQVPQPNQDLVQQALSGLKIGTGSMLAVFGGIAFLWWLSKR</sequence>
<keyword evidence="1" id="KW-0472">Membrane</keyword>
<evidence type="ECO:0000313" key="3">
    <source>
        <dbReference type="Proteomes" id="UP000095230"/>
    </source>
</evidence>
<dbReference type="EMBL" id="MCBT01000048">
    <property type="protein sequence ID" value="OEG72318.1"/>
    <property type="molecule type" value="Genomic_DNA"/>
</dbReference>
<dbReference type="OrthoDB" id="9993729at2"/>
<keyword evidence="1" id="KW-1133">Transmembrane helix</keyword>
<proteinExistence type="predicted"/>
<gene>
    <name evidence="2" type="ORF">BEL05_04905</name>
</gene>